<protein>
    <submittedName>
        <fullName evidence="1">Uncharacterized protein</fullName>
    </submittedName>
</protein>
<dbReference type="RefSeq" id="WP_318108681.1">
    <property type="nucleotide sequence ID" value="NZ_CP137573.1"/>
</dbReference>
<name>A0ABZ0M291_9ACTN</name>
<gene>
    <name evidence="1" type="ORF">R2D22_32690</name>
</gene>
<organism evidence="1 2">
    <name type="scientific">Streptomyces solicathayae</name>
    <dbReference type="NCBI Taxonomy" id="3081768"/>
    <lineage>
        <taxon>Bacteria</taxon>
        <taxon>Bacillati</taxon>
        <taxon>Actinomycetota</taxon>
        <taxon>Actinomycetes</taxon>
        <taxon>Kitasatosporales</taxon>
        <taxon>Streptomycetaceae</taxon>
        <taxon>Streptomyces</taxon>
    </lineage>
</organism>
<dbReference type="Proteomes" id="UP001301731">
    <property type="component" value="Chromosome"/>
</dbReference>
<evidence type="ECO:0000313" key="1">
    <source>
        <dbReference type="EMBL" id="WOX25884.1"/>
    </source>
</evidence>
<keyword evidence="2" id="KW-1185">Reference proteome</keyword>
<accession>A0ABZ0M291</accession>
<sequence length="332" mass="36534">MTALLAGDQDAVERAAGMLCPLALGGSAEARDALREYVRHGEHWTDVLEEMAAAWPVVWWDDLADVARARLDGERPDLWRSEPWVRWRDRIPVRVPGPRSGGHAYPLDLRSDLLLARLADPDAPERARTDALRLLSDRPAEPALLPLVPTLGSADGERPLPLLPRAVRRLGALAVPAAREWARDERAWLSWTGVAVLTEHGDSQDVPVLVAELEADWQRTNWCGPKVIADGLARFGPAAAEAAPLLRRYWALTPHSYERPAYLKALAAIDPAGIEPAYVESLWDCEEEARLLGIASAPDLPSVRERVAALADDPMERPDVREAANARIHGRG</sequence>
<reference evidence="1 2" key="1">
    <citation type="submission" date="2023-10" db="EMBL/GenBank/DDBJ databases">
        <title>The genome sequence of Streptomyces sp. HUAS YS2.</title>
        <authorList>
            <person name="Mo P."/>
        </authorList>
    </citation>
    <scope>NUCLEOTIDE SEQUENCE [LARGE SCALE GENOMIC DNA]</scope>
    <source>
        <strain evidence="1 2">HUAS YS2</strain>
    </source>
</reference>
<proteinExistence type="predicted"/>
<dbReference type="EMBL" id="CP137573">
    <property type="protein sequence ID" value="WOX25884.1"/>
    <property type="molecule type" value="Genomic_DNA"/>
</dbReference>
<evidence type="ECO:0000313" key="2">
    <source>
        <dbReference type="Proteomes" id="UP001301731"/>
    </source>
</evidence>